<sequence length="538" mass="58779">MVTGSDDRTTASLSATSLNEHPAYSGEAVPKSKEWILLDKTQKLSSKYRHSSKVVATPAIQKQWSYDEQATRPIDLPSKQMVSSEHTYIQNTCIGTTGKSLSHLHSDGAASSDTSYNNERERISSQIVISKGLSCSELVSAKPEMPFVDLALSAELLDLDSNDLSCINHNNQISSELSASSTDFIDGGHITKSDSSSHEGYGDSGKICVEEAASFDDRRMTSRDFRQIAYSSESSEPGVDVPCSDYSEQSTDTSVFERITGVAEHIEPETVLQCTEHTAIIEYVPNHSTLPTSELFATDRECIADVSKIPCKNDILEEVPCDNHMVDNTVQPDKEHVATSTERPKSENVATITDQPKSENVATSTEQLRREHVATSTKRPKKEHVATSTEEPKSEHVATSTERPHSRSVATSTDEPFSDVATSTDVIHSKHAATGIQTSFEEQDSSVTRAESGIEVPPEEHFQSQTSRILSNDLPYDDHVLTDNSDLVIGASMTLNEATVNGTDQSELDEETEDSSLQELESSSDELPSTGQTSCFPF</sequence>
<dbReference type="AlphaFoldDB" id="A0A067QMR3"/>
<keyword evidence="3" id="KW-1185">Reference proteome</keyword>
<name>A0A067QMR3_ZOONE</name>
<reference evidence="2 3" key="1">
    <citation type="journal article" date="2014" name="Nat. Commun.">
        <title>Molecular traces of alternative social organization in a termite genome.</title>
        <authorList>
            <person name="Terrapon N."/>
            <person name="Li C."/>
            <person name="Robertson H.M."/>
            <person name="Ji L."/>
            <person name="Meng X."/>
            <person name="Booth W."/>
            <person name="Chen Z."/>
            <person name="Childers C.P."/>
            <person name="Glastad K.M."/>
            <person name="Gokhale K."/>
            <person name="Gowin J."/>
            <person name="Gronenberg W."/>
            <person name="Hermansen R.A."/>
            <person name="Hu H."/>
            <person name="Hunt B.G."/>
            <person name="Huylmans A.K."/>
            <person name="Khalil S.M."/>
            <person name="Mitchell R.D."/>
            <person name="Munoz-Torres M.C."/>
            <person name="Mustard J.A."/>
            <person name="Pan H."/>
            <person name="Reese J.T."/>
            <person name="Scharf M.E."/>
            <person name="Sun F."/>
            <person name="Vogel H."/>
            <person name="Xiao J."/>
            <person name="Yang W."/>
            <person name="Yang Z."/>
            <person name="Yang Z."/>
            <person name="Zhou J."/>
            <person name="Zhu J."/>
            <person name="Brent C.S."/>
            <person name="Elsik C.G."/>
            <person name="Goodisman M.A."/>
            <person name="Liberles D.A."/>
            <person name="Roe R.M."/>
            <person name="Vargo E.L."/>
            <person name="Vilcinskas A."/>
            <person name="Wang J."/>
            <person name="Bornberg-Bauer E."/>
            <person name="Korb J."/>
            <person name="Zhang G."/>
            <person name="Liebig J."/>
        </authorList>
    </citation>
    <scope>NUCLEOTIDE SEQUENCE [LARGE SCALE GENOMIC DNA]</scope>
    <source>
        <tissue evidence="2">Whole organism</tissue>
    </source>
</reference>
<feature type="compositionally biased region" description="Acidic residues" evidence="1">
    <location>
        <begin position="506"/>
        <end position="516"/>
    </location>
</feature>
<evidence type="ECO:0000313" key="3">
    <source>
        <dbReference type="Proteomes" id="UP000027135"/>
    </source>
</evidence>
<evidence type="ECO:0000313" key="2">
    <source>
        <dbReference type="EMBL" id="KDR09463.1"/>
    </source>
</evidence>
<feature type="region of interest" description="Disordered" evidence="1">
    <location>
        <begin position="498"/>
        <end position="538"/>
    </location>
</feature>
<proteinExistence type="predicted"/>
<feature type="compositionally biased region" description="Polar residues" evidence="1">
    <location>
        <begin position="408"/>
        <end position="421"/>
    </location>
</feature>
<organism evidence="2 3">
    <name type="scientific">Zootermopsis nevadensis</name>
    <name type="common">Dampwood termite</name>
    <dbReference type="NCBI Taxonomy" id="136037"/>
    <lineage>
        <taxon>Eukaryota</taxon>
        <taxon>Metazoa</taxon>
        <taxon>Ecdysozoa</taxon>
        <taxon>Arthropoda</taxon>
        <taxon>Hexapoda</taxon>
        <taxon>Insecta</taxon>
        <taxon>Pterygota</taxon>
        <taxon>Neoptera</taxon>
        <taxon>Polyneoptera</taxon>
        <taxon>Dictyoptera</taxon>
        <taxon>Blattodea</taxon>
        <taxon>Blattoidea</taxon>
        <taxon>Termitoidae</taxon>
        <taxon>Termopsidae</taxon>
        <taxon>Zootermopsis</taxon>
    </lineage>
</organism>
<feature type="compositionally biased region" description="Polar residues" evidence="1">
    <location>
        <begin position="435"/>
        <end position="449"/>
    </location>
</feature>
<feature type="compositionally biased region" description="Polar residues" evidence="1">
    <location>
        <begin position="10"/>
        <end position="19"/>
    </location>
</feature>
<feature type="region of interest" description="Disordered" evidence="1">
    <location>
        <begin position="334"/>
        <end position="421"/>
    </location>
</feature>
<feature type="compositionally biased region" description="Basic and acidic residues" evidence="1">
    <location>
        <begin position="334"/>
        <end position="346"/>
    </location>
</feature>
<feature type="region of interest" description="Disordered" evidence="1">
    <location>
        <begin position="1"/>
        <end position="27"/>
    </location>
</feature>
<gene>
    <name evidence="2" type="ORF">L798_15670</name>
</gene>
<evidence type="ECO:0000256" key="1">
    <source>
        <dbReference type="SAM" id="MobiDB-lite"/>
    </source>
</evidence>
<dbReference type="InParanoid" id="A0A067QMR3"/>
<feature type="compositionally biased region" description="Polar residues" evidence="1">
    <location>
        <begin position="348"/>
        <end position="366"/>
    </location>
</feature>
<feature type="region of interest" description="Disordered" evidence="1">
    <location>
        <begin position="433"/>
        <end position="465"/>
    </location>
</feature>
<protein>
    <submittedName>
        <fullName evidence="2">Uncharacterized protein</fullName>
    </submittedName>
</protein>
<dbReference type="Proteomes" id="UP000027135">
    <property type="component" value="Unassembled WGS sequence"/>
</dbReference>
<dbReference type="EMBL" id="KK853243">
    <property type="protein sequence ID" value="KDR09463.1"/>
    <property type="molecule type" value="Genomic_DNA"/>
</dbReference>
<feature type="compositionally biased region" description="Low complexity" evidence="1">
    <location>
        <begin position="517"/>
        <end position="527"/>
    </location>
</feature>
<accession>A0A067QMR3</accession>
<feature type="compositionally biased region" description="Polar residues" evidence="1">
    <location>
        <begin position="529"/>
        <end position="538"/>
    </location>
</feature>